<comment type="caution">
    <text evidence="1">The sequence shown here is derived from an EMBL/GenBank/DDBJ whole genome shotgun (WGS) entry which is preliminary data.</text>
</comment>
<gene>
    <name evidence="1" type="ORF">LSTR_LSTR016230</name>
</gene>
<dbReference type="InParanoid" id="A0A482WQ51"/>
<keyword evidence="2" id="KW-1185">Reference proteome</keyword>
<accession>A0A482WQ51</accession>
<dbReference type="AlphaFoldDB" id="A0A482WQ51"/>
<organism evidence="1 2">
    <name type="scientific">Laodelphax striatellus</name>
    <name type="common">Small brown planthopper</name>
    <name type="synonym">Delphax striatella</name>
    <dbReference type="NCBI Taxonomy" id="195883"/>
    <lineage>
        <taxon>Eukaryota</taxon>
        <taxon>Metazoa</taxon>
        <taxon>Ecdysozoa</taxon>
        <taxon>Arthropoda</taxon>
        <taxon>Hexapoda</taxon>
        <taxon>Insecta</taxon>
        <taxon>Pterygota</taxon>
        <taxon>Neoptera</taxon>
        <taxon>Paraneoptera</taxon>
        <taxon>Hemiptera</taxon>
        <taxon>Auchenorrhyncha</taxon>
        <taxon>Fulgoroidea</taxon>
        <taxon>Delphacidae</taxon>
        <taxon>Criomorphinae</taxon>
        <taxon>Laodelphax</taxon>
    </lineage>
</organism>
<name>A0A482WQ51_LAOST</name>
<sequence>IEFLQFIAVMTRILDNNKIPQALKQRIYKFMQLQWQHRKGYSVLKEKPMMWDLPDRLFQQLR</sequence>
<feature type="non-terminal residue" evidence="1">
    <location>
        <position position="1"/>
    </location>
</feature>
<evidence type="ECO:0000313" key="1">
    <source>
        <dbReference type="EMBL" id="RZF35664.1"/>
    </source>
</evidence>
<protein>
    <submittedName>
        <fullName evidence="1">Uncharacterized protein</fullName>
    </submittedName>
</protein>
<proteinExistence type="predicted"/>
<reference evidence="1 2" key="1">
    <citation type="journal article" date="2017" name="Gigascience">
        <title>Genome sequence of the small brown planthopper, Laodelphax striatellus.</title>
        <authorList>
            <person name="Zhu J."/>
            <person name="Jiang F."/>
            <person name="Wang X."/>
            <person name="Yang P."/>
            <person name="Bao Y."/>
            <person name="Zhao W."/>
            <person name="Wang W."/>
            <person name="Lu H."/>
            <person name="Wang Q."/>
            <person name="Cui N."/>
            <person name="Li J."/>
            <person name="Chen X."/>
            <person name="Luo L."/>
            <person name="Yu J."/>
            <person name="Kang L."/>
            <person name="Cui F."/>
        </authorList>
    </citation>
    <scope>NUCLEOTIDE SEQUENCE [LARGE SCALE GENOMIC DNA]</scope>
    <source>
        <strain evidence="1">Lst14</strain>
    </source>
</reference>
<dbReference type="Gene3D" id="1.10.287.630">
    <property type="entry name" value="Helix hairpin bin"/>
    <property type="match status" value="1"/>
</dbReference>
<dbReference type="EMBL" id="QKKF02027805">
    <property type="protein sequence ID" value="RZF35664.1"/>
    <property type="molecule type" value="Genomic_DNA"/>
</dbReference>
<dbReference type="Proteomes" id="UP000291343">
    <property type="component" value="Unassembled WGS sequence"/>
</dbReference>
<evidence type="ECO:0000313" key="2">
    <source>
        <dbReference type="Proteomes" id="UP000291343"/>
    </source>
</evidence>
<dbReference type="OrthoDB" id="415460at2759"/>
<feature type="non-terminal residue" evidence="1">
    <location>
        <position position="62"/>
    </location>
</feature>